<sequence>MITQNNNNKRRGWPSAGNSEDSPEAPSDSGDLIDAATHLIEAFTSRQTTTQVQVPHLTAFDRFYKQHPPLFDDKGTELDNDNWLERLEKIFKVVACTEEQKVESAVYNLADVANGLWRATHGLIQQELGESTPISWSKFKEVFNNRFFPLSIRETKARKFADLKQGSMTVRQYASKFVELSRFAPHLVLIESLKAEKFERGLNPKIMDSLLALKIRKFTDLEDQVVILEENLRVRAGEFSQRKRQF</sequence>
<dbReference type="PANTHER" id="PTHR34482:SF36">
    <property type="entry name" value="RETROTRANSPOSON GAG DOMAIN-CONTAINING PROTEIN"/>
    <property type="match status" value="1"/>
</dbReference>
<organism evidence="2 3">
    <name type="scientific">Juglans regia</name>
    <name type="common">English walnut</name>
    <dbReference type="NCBI Taxonomy" id="51240"/>
    <lineage>
        <taxon>Eukaryota</taxon>
        <taxon>Viridiplantae</taxon>
        <taxon>Streptophyta</taxon>
        <taxon>Embryophyta</taxon>
        <taxon>Tracheophyta</taxon>
        <taxon>Spermatophyta</taxon>
        <taxon>Magnoliopsida</taxon>
        <taxon>eudicotyledons</taxon>
        <taxon>Gunneridae</taxon>
        <taxon>Pentapetalae</taxon>
        <taxon>rosids</taxon>
        <taxon>fabids</taxon>
        <taxon>Fagales</taxon>
        <taxon>Juglandaceae</taxon>
        <taxon>Juglans</taxon>
    </lineage>
</organism>
<keyword evidence="2" id="KW-1185">Reference proteome</keyword>
<dbReference type="Pfam" id="PF03732">
    <property type="entry name" value="Retrotrans_gag"/>
    <property type="match status" value="1"/>
</dbReference>
<accession>A0A2I4F3Q9</accession>
<dbReference type="OrthoDB" id="1433902at2759"/>
<proteinExistence type="predicted"/>
<dbReference type="Proteomes" id="UP000235220">
    <property type="component" value="Chromosome 11"/>
</dbReference>
<dbReference type="AlphaFoldDB" id="A0A2I4F3Q9"/>
<gene>
    <name evidence="3" type="primary">LOC108995208</name>
</gene>
<feature type="region of interest" description="Disordered" evidence="1">
    <location>
        <begin position="1"/>
        <end position="31"/>
    </location>
</feature>
<evidence type="ECO:0000313" key="2">
    <source>
        <dbReference type="Proteomes" id="UP000235220"/>
    </source>
</evidence>
<protein>
    <submittedName>
        <fullName evidence="3">Uncharacterized protein LOC108995208</fullName>
    </submittedName>
</protein>
<evidence type="ECO:0000313" key="3">
    <source>
        <dbReference type="RefSeq" id="XP_018826269.1"/>
    </source>
</evidence>
<dbReference type="KEGG" id="jre:108995208"/>
<reference evidence="3" key="1">
    <citation type="submission" date="2025-08" db="UniProtKB">
        <authorList>
            <consortium name="RefSeq"/>
        </authorList>
    </citation>
    <scope>IDENTIFICATION</scope>
    <source>
        <tissue evidence="3">Leaves</tissue>
    </source>
</reference>
<name>A0A2I4F3Q9_JUGRE</name>
<dbReference type="GeneID" id="108995208"/>
<dbReference type="InterPro" id="IPR005162">
    <property type="entry name" value="Retrotrans_gag_dom"/>
</dbReference>
<dbReference type="Gramene" id="Jr11_09360_p1">
    <property type="protein sequence ID" value="cds.Jr11_09360_p1"/>
    <property type="gene ID" value="Jr11_09360"/>
</dbReference>
<dbReference type="PANTHER" id="PTHR34482">
    <property type="entry name" value="DNA DAMAGE-INDUCIBLE PROTEIN 1-LIKE"/>
    <property type="match status" value="1"/>
</dbReference>
<dbReference type="RefSeq" id="XP_018826269.1">
    <property type="nucleotide sequence ID" value="XM_018970724.1"/>
</dbReference>
<evidence type="ECO:0000256" key="1">
    <source>
        <dbReference type="SAM" id="MobiDB-lite"/>
    </source>
</evidence>